<dbReference type="NCBIfam" id="NF006767">
    <property type="entry name" value="PRK09289.1"/>
    <property type="match status" value="1"/>
</dbReference>
<evidence type="ECO:0000256" key="2">
    <source>
        <dbReference type="ARBA" id="ARBA00002803"/>
    </source>
</evidence>
<dbReference type="InterPro" id="IPR001783">
    <property type="entry name" value="Lumazine-bd"/>
</dbReference>
<evidence type="ECO:0000313" key="11">
    <source>
        <dbReference type="EMBL" id="MFM1345518.1"/>
    </source>
</evidence>
<dbReference type="Proteomes" id="UP001629523">
    <property type="component" value="Unassembled WGS sequence"/>
</dbReference>
<evidence type="ECO:0000256" key="7">
    <source>
        <dbReference type="ARBA" id="ARBA00022737"/>
    </source>
</evidence>
<dbReference type="GeneID" id="93972245"/>
<evidence type="ECO:0000256" key="3">
    <source>
        <dbReference type="ARBA" id="ARBA00004887"/>
    </source>
</evidence>
<evidence type="ECO:0000256" key="6">
    <source>
        <dbReference type="ARBA" id="ARBA00022619"/>
    </source>
</evidence>
<evidence type="ECO:0000259" key="10">
    <source>
        <dbReference type="PROSITE" id="PS51177"/>
    </source>
</evidence>
<accession>A0ABW9EU48</accession>
<gene>
    <name evidence="11" type="ORF">WFP14_03020</name>
</gene>
<dbReference type="EC" id="2.5.1.9" evidence="4 8"/>
<comment type="pathway">
    <text evidence="3">Cofactor biosynthesis; riboflavin biosynthesis; riboflavin from 2-hydroxy-3-oxobutyl phosphate and 5-amino-6-(D-ribitylamino)uracil: step 2/2.</text>
</comment>
<comment type="catalytic activity">
    <reaction evidence="1">
        <text>2 6,7-dimethyl-8-(1-D-ribityl)lumazine + H(+) = 5-amino-6-(D-ribitylamino)uracil + riboflavin</text>
        <dbReference type="Rhea" id="RHEA:20772"/>
        <dbReference type="ChEBI" id="CHEBI:15378"/>
        <dbReference type="ChEBI" id="CHEBI:15934"/>
        <dbReference type="ChEBI" id="CHEBI:57986"/>
        <dbReference type="ChEBI" id="CHEBI:58201"/>
        <dbReference type="EC" id="2.5.1.9"/>
    </reaction>
</comment>
<keyword evidence="12" id="KW-1185">Reference proteome</keyword>
<organism evidence="11 12">
    <name type="scientific">Yersinia proxima</name>
    <dbReference type="NCBI Taxonomy" id="2890316"/>
    <lineage>
        <taxon>Bacteria</taxon>
        <taxon>Pseudomonadati</taxon>
        <taxon>Pseudomonadota</taxon>
        <taxon>Gammaproteobacteria</taxon>
        <taxon>Enterobacterales</taxon>
        <taxon>Yersiniaceae</taxon>
        <taxon>Yersinia</taxon>
    </lineage>
</organism>
<feature type="repeat" description="Lumazine-binding" evidence="9">
    <location>
        <begin position="1"/>
        <end position="97"/>
    </location>
</feature>
<comment type="caution">
    <text evidence="11">The sequence shown here is derived from an EMBL/GenBank/DDBJ whole genome shotgun (WGS) entry which is preliminary data.</text>
</comment>
<dbReference type="PIRSF" id="PIRSF000498">
    <property type="entry name" value="Riboflavin_syn_A"/>
    <property type="match status" value="1"/>
</dbReference>
<reference evidence="11 12" key="1">
    <citation type="journal article" date="2024" name="Infect. Genet. Evol.">
        <title>Characteristics and comparative genome analysis of Yersinia enterocolitica and related species associated with human infections in Switzerland 2019-2023.</title>
        <authorList>
            <person name="Stevens M.J.A."/>
            <person name="Horlbog J.A."/>
            <person name="Diethelm A."/>
            <person name="Stephan R."/>
            <person name="Nuesch-Inderbinen M."/>
        </authorList>
    </citation>
    <scope>NUCLEOTIDE SEQUENCE [LARGE SCALE GENOMIC DNA]</scope>
    <source>
        <strain evidence="11 12">N20-0302</strain>
    </source>
</reference>
<dbReference type="RefSeq" id="WP_050078505.1">
    <property type="nucleotide sequence ID" value="NZ_CABHYG010000017.1"/>
</dbReference>
<evidence type="ECO:0000256" key="9">
    <source>
        <dbReference type="PROSITE-ProRule" id="PRU00524"/>
    </source>
</evidence>
<dbReference type="CDD" id="cd00402">
    <property type="entry name" value="Riboflavin_synthase_like"/>
    <property type="match status" value="1"/>
</dbReference>
<dbReference type="NCBIfam" id="TIGR00187">
    <property type="entry name" value="ribE"/>
    <property type="match status" value="1"/>
</dbReference>
<evidence type="ECO:0000256" key="8">
    <source>
        <dbReference type="NCBIfam" id="TIGR00187"/>
    </source>
</evidence>
<dbReference type="PANTHER" id="PTHR21098">
    <property type="entry name" value="RIBOFLAVIN SYNTHASE ALPHA CHAIN"/>
    <property type="match status" value="1"/>
</dbReference>
<feature type="domain" description="Lumazine-binding" evidence="10">
    <location>
        <begin position="1"/>
        <end position="97"/>
    </location>
</feature>
<evidence type="ECO:0000256" key="4">
    <source>
        <dbReference type="ARBA" id="ARBA00012827"/>
    </source>
</evidence>
<evidence type="ECO:0000256" key="1">
    <source>
        <dbReference type="ARBA" id="ARBA00000968"/>
    </source>
</evidence>
<dbReference type="Pfam" id="PF00677">
    <property type="entry name" value="Lum_binding"/>
    <property type="match status" value="2"/>
</dbReference>
<dbReference type="Gene3D" id="2.40.30.20">
    <property type="match status" value="2"/>
</dbReference>
<dbReference type="InterPro" id="IPR017938">
    <property type="entry name" value="Riboflavin_synthase-like_b-brl"/>
</dbReference>
<dbReference type="PANTHER" id="PTHR21098:SF0">
    <property type="entry name" value="RIBOFLAVIN SYNTHASE"/>
    <property type="match status" value="1"/>
</dbReference>
<dbReference type="PROSITE" id="PS51177">
    <property type="entry name" value="LUMAZINE_BIND"/>
    <property type="match status" value="2"/>
</dbReference>
<evidence type="ECO:0000313" key="12">
    <source>
        <dbReference type="Proteomes" id="UP001629523"/>
    </source>
</evidence>
<dbReference type="NCBIfam" id="NF009566">
    <property type="entry name" value="PRK13020.1"/>
    <property type="match status" value="1"/>
</dbReference>
<dbReference type="SUPFAM" id="SSF63380">
    <property type="entry name" value="Riboflavin synthase domain-like"/>
    <property type="match status" value="2"/>
</dbReference>
<keyword evidence="6" id="KW-0686">Riboflavin biosynthesis</keyword>
<dbReference type="EMBL" id="JBBEST010000001">
    <property type="protein sequence ID" value="MFM1345518.1"/>
    <property type="molecule type" value="Genomic_DNA"/>
</dbReference>
<evidence type="ECO:0000256" key="5">
    <source>
        <dbReference type="ARBA" id="ARBA00013950"/>
    </source>
</evidence>
<protein>
    <recommendedName>
        <fullName evidence="5 8">Riboflavin synthase</fullName>
        <ecNumber evidence="4 8">2.5.1.9</ecNumber>
    </recommendedName>
</protein>
<dbReference type="InterPro" id="IPR026017">
    <property type="entry name" value="Lumazine-bd_dom"/>
</dbReference>
<keyword evidence="7" id="KW-0677">Repeat</keyword>
<comment type="function">
    <text evidence="2">Catalyzes the dismutation of two molecules of 6,7-dimethyl-8-ribityllumazine, resulting in the formation of riboflavin and 5-amino-6-(D-ribitylamino)uracil.</text>
</comment>
<feature type="domain" description="Lumazine-binding" evidence="10">
    <location>
        <begin position="98"/>
        <end position="195"/>
    </location>
</feature>
<name>A0ABW9EU48_9GAMM</name>
<dbReference type="InterPro" id="IPR023366">
    <property type="entry name" value="ATP_synth_asu-like_sf"/>
</dbReference>
<proteinExistence type="predicted"/>
<sequence>MFTGIVQGTAPVVAIDEKSNFRTHVVEMPNELLPELALGASVAHNGCCLTVTEVNGNRVSFDLMKETLRITNLGDIKVGDIVNLERAAKFSDEIGGHLMSGHIICTAEIAKIYTSENNRQIWFRLPSDDLMKYVLHKGFIGIDGISLTIGEVVGNRFCVHLIPETLARTTLGKKRLGHRVNIEIDPQTQAVVDTVERVLAQREIAQIAAAEKVPRV</sequence>
<feature type="repeat" description="Lumazine-binding" evidence="9">
    <location>
        <begin position="98"/>
        <end position="195"/>
    </location>
</feature>